<dbReference type="KEGG" id="spar:SPRG_17545"/>
<dbReference type="STRING" id="695850.A0A067BRT4"/>
<keyword evidence="3" id="KW-1185">Reference proteome</keyword>
<dbReference type="RefSeq" id="XP_012212273.1">
    <property type="nucleotide sequence ID" value="XM_012356883.1"/>
</dbReference>
<evidence type="ECO:0000256" key="1">
    <source>
        <dbReference type="SAM" id="MobiDB-lite"/>
    </source>
</evidence>
<evidence type="ECO:0000313" key="3">
    <source>
        <dbReference type="Proteomes" id="UP000030745"/>
    </source>
</evidence>
<name>A0A067BRT4_SAPPC</name>
<protein>
    <submittedName>
        <fullName evidence="2">Uncharacterized protein</fullName>
    </submittedName>
</protein>
<gene>
    <name evidence="2" type="ORF">SPRG_17545</name>
</gene>
<feature type="compositionally biased region" description="Basic and acidic residues" evidence="1">
    <location>
        <begin position="112"/>
        <end position="136"/>
    </location>
</feature>
<proteinExistence type="predicted"/>
<evidence type="ECO:0000313" key="2">
    <source>
        <dbReference type="EMBL" id="KDO17021.1"/>
    </source>
</evidence>
<organism evidence="2 3">
    <name type="scientific">Saprolegnia parasitica (strain CBS 223.65)</name>
    <dbReference type="NCBI Taxonomy" id="695850"/>
    <lineage>
        <taxon>Eukaryota</taxon>
        <taxon>Sar</taxon>
        <taxon>Stramenopiles</taxon>
        <taxon>Oomycota</taxon>
        <taxon>Saprolegniomycetes</taxon>
        <taxon>Saprolegniales</taxon>
        <taxon>Saprolegniaceae</taxon>
        <taxon>Saprolegnia</taxon>
    </lineage>
</organism>
<dbReference type="AlphaFoldDB" id="A0A067BRT4"/>
<feature type="non-terminal residue" evidence="2">
    <location>
        <position position="1"/>
    </location>
</feature>
<feature type="region of interest" description="Disordered" evidence="1">
    <location>
        <begin position="112"/>
        <end position="141"/>
    </location>
</feature>
<dbReference type="OMA" id="AMMPEND"/>
<dbReference type="EMBL" id="KK583815">
    <property type="protein sequence ID" value="KDO17021.1"/>
    <property type="molecule type" value="Genomic_DNA"/>
</dbReference>
<dbReference type="VEuPathDB" id="FungiDB:SPRG_17545"/>
<dbReference type="Proteomes" id="UP000030745">
    <property type="component" value="Unassembled WGS sequence"/>
</dbReference>
<dbReference type="OrthoDB" id="4869960at2759"/>
<reference evidence="2 3" key="1">
    <citation type="journal article" date="2013" name="PLoS Genet.">
        <title>Distinctive expansion of potential virulence genes in the genome of the oomycete fish pathogen Saprolegnia parasitica.</title>
        <authorList>
            <person name="Jiang R.H."/>
            <person name="de Bruijn I."/>
            <person name="Haas B.J."/>
            <person name="Belmonte R."/>
            <person name="Lobach L."/>
            <person name="Christie J."/>
            <person name="van den Ackerveken G."/>
            <person name="Bottin A."/>
            <person name="Bulone V."/>
            <person name="Diaz-Moreno S.M."/>
            <person name="Dumas B."/>
            <person name="Fan L."/>
            <person name="Gaulin E."/>
            <person name="Govers F."/>
            <person name="Grenville-Briggs L.J."/>
            <person name="Horner N.R."/>
            <person name="Levin J.Z."/>
            <person name="Mammella M."/>
            <person name="Meijer H.J."/>
            <person name="Morris P."/>
            <person name="Nusbaum C."/>
            <person name="Oome S."/>
            <person name="Phillips A.J."/>
            <person name="van Rooyen D."/>
            <person name="Rzeszutek E."/>
            <person name="Saraiva M."/>
            <person name="Secombes C.J."/>
            <person name="Seidl M.F."/>
            <person name="Snel B."/>
            <person name="Stassen J.H."/>
            <person name="Sykes S."/>
            <person name="Tripathy S."/>
            <person name="van den Berg H."/>
            <person name="Vega-Arreguin J.C."/>
            <person name="Wawra S."/>
            <person name="Young S.K."/>
            <person name="Zeng Q."/>
            <person name="Dieguez-Uribeondo J."/>
            <person name="Russ C."/>
            <person name="Tyler B.M."/>
            <person name="van West P."/>
        </authorList>
    </citation>
    <scope>NUCLEOTIDE SEQUENCE [LARGE SCALE GENOMIC DNA]</scope>
    <source>
        <strain evidence="2 3">CBS 223.65</strain>
    </source>
</reference>
<dbReference type="GeneID" id="24139082"/>
<sequence length="418" mass="45599">YALYHATDPASLKWAAKIRLTPELLAKLQDGSVADDLSLTFSADKTEPSVLRVGDEAFELLTYPEDASVNHLCTLSPEDDGRGYSFYETGRIAKKLIVQRLLDSTEKDRLKDRHAKSVEDYKSRSSKLLEDKPTRGERKRTRTVIWQPDTPAVAIPEKKPLTAFASALTPDQLEAITHEIAKTIDVEPVRTVEPVLKVEAKPAPKIVAELPKAVEAASVEMPKAKAKPKPKATIAKISSPVQRAPATVGADEPPSKSVVNVVSSLDLPVPALVPRVLETTKLIRAKRRVLSPAVHALSTFTPDMETIFKKYSATRPLVAAIANESERVACEAMLAEHVAAWTLLEKSYSIEVVLTNTKAITGAPPNAKYAQKHELREEGIATVKALMDHLLSLISTAELAIASFKTPAMMPENDNGTL</sequence>
<accession>A0A067BRT4</accession>